<dbReference type="GO" id="GO:0047372">
    <property type="term" value="F:monoacylglycerol lipase activity"/>
    <property type="evidence" value="ECO:0007669"/>
    <property type="project" value="TreeGrafter"/>
</dbReference>
<dbReference type="InterPro" id="IPR000073">
    <property type="entry name" value="AB_hydrolase_1"/>
</dbReference>
<dbReference type="Pfam" id="PF00561">
    <property type="entry name" value="Abhydrolase_1"/>
    <property type="match status" value="1"/>
</dbReference>
<feature type="domain" description="AB hydrolase-1" evidence="1">
    <location>
        <begin position="30"/>
        <end position="154"/>
    </location>
</feature>
<dbReference type="EMBL" id="NFDN01000072">
    <property type="protein sequence ID" value="OTY53232.1"/>
    <property type="molecule type" value="Genomic_DNA"/>
</dbReference>
<protein>
    <submittedName>
        <fullName evidence="2">Alpha/beta hydrolase</fullName>
    </submittedName>
</protein>
<dbReference type="RefSeq" id="WP_087967571.1">
    <property type="nucleotide sequence ID" value="NZ_NFDN01000072.1"/>
</dbReference>
<proteinExistence type="predicted"/>
<dbReference type="PANTHER" id="PTHR43798">
    <property type="entry name" value="MONOACYLGLYCEROL LIPASE"/>
    <property type="match status" value="1"/>
</dbReference>
<dbReference type="Gene3D" id="3.40.50.1820">
    <property type="entry name" value="alpha/beta hydrolase"/>
    <property type="match status" value="1"/>
</dbReference>
<dbReference type="InterPro" id="IPR050266">
    <property type="entry name" value="AB_hydrolase_sf"/>
</dbReference>
<dbReference type="InterPro" id="IPR029058">
    <property type="entry name" value="AB_hydrolase_fold"/>
</dbReference>
<evidence type="ECO:0000313" key="2">
    <source>
        <dbReference type="EMBL" id="OTY53232.1"/>
    </source>
</evidence>
<keyword evidence="2" id="KW-0378">Hydrolase</keyword>
<accession>A0A9X6ICX2</accession>
<dbReference type="SUPFAM" id="SSF53474">
    <property type="entry name" value="alpha/beta-Hydrolases"/>
    <property type="match status" value="1"/>
</dbReference>
<dbReference type="PANTHER" id="PTHR43798:SF33">
    <property type="entry name" value="HYDROLASE, PUTATIVE (AFU_ORTHOLOGUE AFUA_2G14860)-RELATED"/>
    <property type="match status" value="1"/>
</dbReference>
<evidence type="ECO:0000313" key="3">
    <source>
        <dbReference type="Proteomes" id="UP000195129"/>
    </source>
</evidence>
<evidence type="ECO:0000259" key="1">
    <source>
        <dbReference type="Pfam" id="PF00561"/>
    </source>
</evidence>
<gene>
    <name evidence="2" type="ORF">BK746_27605</name>
</gene>
<organism evidence="2 3">
    <name type="scientific">Bacillus thuringiensis serovar yosoo</name>
    <dbReference type="NCBI Taxonomy" id="180848"/>
    <lineage>
        <taxon>Bacteria</taxon>
        <taxon>Bacillati</taxon>
        <taxon>Bacillota</taxon>
        <taxon>Bacilli</taxon>
        <taxon>Bacillales</taxon>
        <taxon>Bacillaceae</taxon>
        <taxon>Bacillus</taxon>
        <taxon>Bacillus cereus group</taxon>
    </lineage>
</organism>
<dbReference type="GO" id="GO:0046464">
    <property type="term" value="P:acylglycerol catabolic process"/>
    <property type="evidence" value="ECO:0007669"/>
    <property type="project" value="TreeGrafter"/>
</dbReference>
<dbReference type="AlphaFoldDB" id="A0A9X6ICX2"/>
<dbReference type="Proteomes" id="UP000195129">
    <property type="component" value="Unassembled WGS sequence"/>
</dbReference>
<dbReference type="GO" id="GO:0016020">
    <property type="term" value="C:membrane"/>
    <property type="evidence" value="ECO:0007669"/>
    <property type="project" value="TreeGrafter"/>
</dbReference>
<reference evidence="2 3" key="1">
    <citation type="submission" date="2016-10" db="EMBL/GenBank/DDBJ databases">
        <title>Comparative genomics of Bacillus thuringiensis reveals a path to pathogens against multiple invertebrate hosts.</title>
        <authorList>
            <person name="Zheng J."/>
            <person name="Gao Q."/>
            <person name="Liu H."/>
            <person name="Peng D."/>
            <person name="Ruan L."/>
            <person name="Sun M."/>
        </authorList>
    </citation>
    <scope>NUCLEOTIDE SEQUENCE [LARGE SCALE GENOMIC DNA]</scope>
    <source>
        <strain evidence="2">BGSC 4CA1</strain>
    </source>
</reference>
<name>A0A9X6ICX2_BACTU</name>
<comment type="caution">
    <text evidence="2">The sequence shown here is derived from an EMBL/GenBank/DDBJ whole genome shotgun (WGS) entry which is preliminary data.</text>
</comment>
<dbReference type="PRINTS" id="PR00111">
    <property type="entry name" value="ABHYDROLASE"/>
</dbReference>
<sequence length="246" mass="28027">MKKVLEREEFVDIGGFQLYTKIFGSDKETPTVVMDAGYGDYSKAWNKIVSQIAEFTKVLVYDRAGLGKSDSSPNNRVSSEMVKELRTLLKKLQLTPPYIFVGHSFGGVNVRLYASLYPSEVAGLILVDSTPEDYRERFLPIMPSDFQEAYNKQFIYEGTYDQFMKSLEEVRLHRKTLIDTNVIILSAGKKAFYSTDAQNLWLHMQEELLDLSTNSSLVIAPNSGHYIQKDEPQYVINAVKKVLQII</sequence>